<dbReference type="InterPro" id="IPR017871">
    <property type="entry name" value="ABC_transporter-like_CS"/>
</dbReference>
<evidence type="ECO:0000259" key="4">
    <source>
        <dbReference type="PROSITE" id="PS50893"/>
    </source>
</evidence>
<dbReference type="Pfam" id="PF00005">
    <property type="entry name" value="ABC_tran"/>
    <property type="match status" value="1"/>
</dbReference>
<dbReference type="PANTHER" id="PTHR24220">
    <property type="entry name" value="IMPORT ATP-BINDING PROTEIN"/>
    <property type="match status" value="1"/>
</dbReference>
<gene>
    <name evidence="5" type="ORF">COV40_01405</name>
</gene>
<protein>
    <recommendedName>
        <fullName evidence="4">ABC transporter domain-containing protein</fullName>
    </recommendedName>
</protein>
<dbReference type="SUPFAM" id="SSF52540">
    <property type="entry name" value="P-loop containing nucleoside triphosphate hydrolases"/>
    <property type="match status" value="1"/>
</dbReference>
<comment type="caution">
    <text evidence="5">The sequence shown here is derived from an EMBL/GenBank/DDBJ whole genome shotgun (WGS) entry which is preliminary data.</text>
</comment>
<dbReference type="InterPro" id="IPR027417">
    <property type="entry name" value="P-loop_NTPase"/>
</dbReference>
<reference evidence="5 6" key="1">
    <citation type="submission" date="2017-09" db="EMBL/GenBank/DDBJ databases">
        <title>Depth-based differentiation of microbial function through sediment-hosted aquifers and enrichment of novel symbionts in the deep terrestrial subsurface.</title>
        <authorList>
            <person name="Probst A.J."/>
            <person name="Ladd B."/>
            <person name="Jarett J.K."/>
            <person name="Geller-Mcgrath D.E."/>
            <person name="Sieber C.M."/>
            <person name="Emerson J.B."/>
            <person name="Anantharaman K."/>
            <person name="Thomas B.C."/>
            <person name="Malmstrom R."/>
            <person name="Stieglmeier M."/>
            <person name="Klingl A."/>
            <person name="Woyke T."/>
            <person name="Ryan C.M."/>
            <person name="Banfield J.F."/>
        </authorList>
    </citation>
    <scope>NUCLEOTIDE SEQUENCE [LARGE SCALE GENOMIC DNA]</scope>
    <source>
        <strain evidence="5">CG11_big_fil_rev_8_21_14_0_20_42_15</strain>
    </source>
</reference>
<evidence type="ECO:0000313" key="6">
    <source>
        <dbReference type="Proteomes" id="UP000231154"/>
    </source>
</evidence>
<organism evidence="5 6">
    <name type="scientific">Candidatus Berkelbacteria bacterium CG11_big_fil_rev_8_21_14_0_20_42_15</name>
    <dbReference type="NCBI Taxonomy" id="1974517"/>
    <lineage>
        <taxon>Bacteria</taxon>
        <taxon>Candidatus Berkelbacteria</taxon>
    </lineage>
</organism>
<dbReference type="CDD" id="cd03255">
    <property type="entry name" value="ABC_MJ0796_LolCDE_FtsE"/>
    <property type="match status" value="1"/>
</dbReference>
<dbReference type="FunFam" id="3.40.50.300:FF:000032">
    <property type="entry name" value="Export ABC transporter ATP-binding protein"/>
    <property type="match status" value="1"/>
</dbReference>
<dbReference type="PROSITE" id="PS50893">
    <property type="entry name" value="ABC_TRANSPORTER_2"/>
    <property type="match status" value="1"/>
</dbReference>
<evidence type="ECO:0000313" key="5">
    <source>
        <dbReference type="EMBL" id="PIR27339.1"/>
    </source>
</evidence>
<dbReference type="AlphaFoldDB" id="A0A2H0PZ68"/>
<dbReference type="PROSITE" id="PS00211">
    <property type="entry name" value="ABC_TRANSPORTER_1"/>
    <property type="match status" value="1"/>
</dbReference>
<accession>A0A2H0PZ68</accession>
<feature type="domain" description="ABC transporter" evidence="4">
    <location>
        <begin position="17"/>
        <end position="250"/>
    </location>
</feature>
<dbReference type="InterPro" id="IPR017911">
    <property type="entry name" value="MacB-like_ATP-bd"/>
</dbReference>
<dbReference type="GO" id="GO:0005524">
    <property type="term" value="F:ATP binding"/>
    <property type="evidence" value="ECO:0007669"/>
    <property type="project" value="UniProtKB-KW"/>
</dbReference>
<dbReference type="InterPro" id="IPR015854">
    <property type="entry name" value="ABC_transpr_LolD-like"/>
</dbReference>
<dbReference type="EMBL" id="PCXF01000040">
    <property type="protein sequence ID" value="PIR27339.1"/>
    <property type="molecule type" value="Genomic_DNA"/>
</dbReference>
<evidence type="ECO:0000256" key="1">
    <source>
        <dbReference type="ARBA" id="ARBA00022448"/>
    </source>
</evidence>
<dbReference type="Gene3D" id="3.40.50.300">
    <property type="entry name" value="P-loop containing nucleotide triphosphate hydrolases"/>
    <property type="match status" value="1"/>
</dbReference>
<keyword evidence="3" id="KW-0067">ATP-binding</keyword>
<dbReference type="GO" id="GO:0005886">
    <property type="term" value="C:plasma membrane"/>
    <property type="evidence" value="ECO:0007669"/>
    <property type="project" value="TreeGrafter"/>
</dbReference>
<name>A0A2H0PZ68_9BACT</name>
<keyword evidence="2" id="KW-0547">Nucleotide-binding</keyword>
<dbReference type="Proteomes" id="UP000231154">
    <property type="component" value="Unassembled WGS sequence"/>
</dbReference>
<dbReference type="InterPro" id="IPR003593">
    <property type="entry name" value="AAA+_ATPase"/>
</dbReference>
<dbReference type="GO" id="GO:0098796">
    <property type="term" value="C:membrane protein complex"/>
    <property type="evidence" value="ECO:0007669"/>
    <property type="project" value="UniProtKB-ARBA"/>
</dbReference>
<dbReference type="InterPro" id="IPR003439">
    <property type="entry name" value="ABC_transporter-like_ATP-bd"/>
</dbReference>
<keyword evidence="1" id="KW-0813">Transport</keyword>
<evidence type="ECO:0000256" key="3">
    <source>
        <dbReference type="ARBA" id="ARBA00022840"/>
    </source>
</evidence>
<dbReference type="SMART" id="SM00382">
    <property type="entry name" value="AAA"/>
    <property type="match status" value="1"/>
</dbReference>
<dbReference type="GO" id="GO:0022857">
    <property type="term" value="F:transmembrane transporter activity"/>
    <property type="evidence" value="ECO:0007669"/>
    <property type="project" value="TreeGrafter"/>
</dbReference>
<proteinExistence type="predicted"/>
<dbReference type="PANTHER" id="PTHR24220:SF86">
    <property type="entry name" value="ABC TRANSPORTER ABCH.1"/>
    <property type="match status" value="1"/>
</dbReference>
<sequence length="250" mass="28272">MEGKEEAKSQHHHEVVIDVEEVKKNFVLGSRVIQALKDVTLQVRSTDFLVIFGPSGCGKSTLLNIILGLDKPTKGTVKVRDTNIYNLDEDQRAAFRAKKMGMVHQMPYWIKSLNAIENVALPLIIEGGKEKNAMREARKTMQELGIIELSRQIPTQLSGGEQQKVGLARALVSDPWILLADEPTGNLDSKSGDEIMSLFKFLNQKHKRTIILVTHNEEYWDNGTRRIEMKDGEIIRDTNHNSNLKMQISK</sequence>
<evidence type="ECO:0000256" key="2">
    <source>
        <dbReference type="ARBA" id="ARBA00022741"/>
    </source>
</evidence>
<dbReference type="GO" id="GO:0016887">
    <property type="term" value="F:ATP hydrolysis activity"/>
    <property type="evidence" value="ECO:0007669"/>
    <property type="project" value="InterPro"/>
</dbReference>